<comment type="caution">
    <text evidence="2">The sequence shown here is derived from an EMBL/GenBank/DDBJ whole genome shotgun (WGS) entry which is preliminary data.</text>
</comment>
<gene>
    <name evidence="2" type="ORF">B0F87_10919</name>
</gene>
<keyword evidence="1" id="KW-0175">Coiled coil</keyword>
<protein>
    <submittedName>
        <fullName evidence="2">Uncharacterized protein</fullName>
    </submittedName>
</protein>
<accession>A0A2S6HA69</accession>
<dbReference type="Proteomes" id="UP000240010">
    <property type="component" value="Unassembled WGS sequence"/>
</dbReference>
<evidence type="ECO:0000313" key="3">
    <source>
        <dbReference type="Proteomes" id="UP000240010"/>
    </source>
</evidence>
<reference evidence="2 3" key="1">
    <citation type="submission" date="2018-02" db="EMBL/GenBank/DDBJ databases">
        <title>Subsurface microbial communities from deep shales in Ohio and West Virginia, USA.</title>
        <authorList>
            <person name="Wrighton K."/>
        </authorList>
    </citation>
    <scope>NUCLEOTIDE SEQUENCE [LARGE SCALE GENOMIC DNA]</scope>
    <source>
        <strain evidence="2 3">OWC-DMM</strain>
    </source>
</reference>
<organism evidence="2 3">
    <name type="scientific">Methylobacter tundripaludum</name>
    <dbReference type="NCBI Taxonomy" id="173365"/>
    <lineage>
        <taxon>Bacteria</taxon>
        <taxon>Pseudomonadati</taxon>
        <taxon>Pseudomonadota</taxon>
        <taxon>Gammaproteobacteria</taxon>
        <taxon>Methylococcales</taxon>
        <taxon>Methylococcaceae</taxon>
        <taxon>Methylobacter</taxon>
    </lineage>
</organism>
<evidence type="ECO:0000313" key="2">
    <source>
        <dbReference type="EMBL" id="PPK74377.1"/>
    </source>
</evidence>
<dbReference type="AlphaFoldDB" id="A0A2S6HA69"/>
<sequence length="34" mass="3953">MNLEFDKQQAEKQAGILHKQLEKLTQVLDKLKGE</sequence>
<evidence type="ECO:0000256" key="1">
    <source>
        <dbReference type="SAM" id="Coils"/>
    </source>
</evidence>
<dbReference type="EMBL" id="PTIZ01000009">
    <property type="protein sequence ID" value="PPK74377.1"/>
    <property type="molecule type" value="Genomic_DNA"/>
</dbReference>
<name>A0A2S6HA69_9GAMM</name>
<feature type="coiled-coil region" evidence="1">
    <location>
        <begin position="7"/>
        <end position="34"/>
    </location>
</feature>
<proteinExistence type="predicted"/>